<evidence type="ECO:0000313" key="3">
    <source>
        <dbReference type="Proteomes" id="UP000246635"/>
    </source>
</evidence>
<dbReference type="InterPro" id="IPR011009">
    <property type="entry name" value="Kinase-like_dom_sf"/>
</dbReference>
<protein>
    <submittedName>
        <fullName evidence="2">Phosphotransferase family enzyme</fullName>
    </submittedName>
</protein>
<comment type="caution">
    <text evidence="2">The sequence shown here is derived from an EMBL/GenBank/DDBJ whole genome shotgun (WGS) entry which is preliminary data.</text>
</comment>
<proteinExistence type="predicted"/>
<dbReference type="AlphaFoldDB" id="A0A2V2YZL7"/>
<dbReference type="EMBL" id="QGTQ01000004">
    <property type="protein sequence ID" value="PWW05458.1"/>
    <property type="molecule type" value="Genomic_DNA"/>
</dbReference>
<name>A0A2V2YZL7_9BACL</name>
<keyword evidence="2" id="KW-0808">Transferase</keyword>
<organism evidence="2 3">
    <name type="scientific">Paenibacillus cellulosilyticus</name>
    <dbReference type="NCBI Taxonomy" id="375489"/>
    <lineage>
        <taxon>Bacteria</taxon>
        <taxon>Bacillati</taxon>
        <taxon>Bacillota</taxon>
        <taxon>Bacilli</taxon>
        <taxon>Bacillales</taxon>
        <taxon>Paenibacillaceae</taxon>
        <taxon>Paenibacillus</taxon>
    </lineage>
</organism>
<feature type="domain" description="Aminoglycoside phosphotransferase" evidence="1">
    <location>
        <begin position="28"/>
        <end position="254"/>
    </location>
</feature>
<dbReference type="OrthoDB" id="2352890at2"/>
<keyword evidence="3" id="KW-1185">Reference proteome</keyword>
<gene>
    <name evidence="2" type="ORF">DFQ01_10416</name>
</gene>
<dbReference type="RefSeq" id="WP_110043302.1">
    <property type="nucleotide sequence ID" value="NZ_CP054612.1"/>
</dbReference>
<dbReference type="InterPro" id="IPR002575">
    <property type="entry name" value="Aminoglycoside_PTrfase"/>
</dbReference>
<dbReference type="Gene3D" id="3.90.1200.10">
    <property type="match status" value="1"/>
</dbReference>
<evidence type="ECO:0000313" key="2">
    <source>
        <dbReference type="EMBL" id="PWW05458.1"/>
    </source>
</evidence>
<accession>A0A2V2YZL7</accession>
<dbReference type="SUPFAM" id="SSF56112">
    <property type="entry name" value="Protein kinase-like (PK-like)"/>
    <property type="match status" value="1"/>
</dbReference>
<dbReference type="Proteomes" id="UP000246635">
    <property type="component" value="Unassembled WGS sequence"/>
</dbReference>
<dbReference type="GO" id="GO:0016740">
    <property type="term" value="F:transferase activity"/>
    <property type="evidence" value="ECO:0007669"/>
    <property type="project" value="UniProtKB-KW"/>
</dbReference>
<dbReference type="Pfam" id="PF01636">
    <property type="entry name" value="APH"/>
    <property type="match status" value="1"/>
</dbReference>
<reference evidence="2 3" key="1">
    <citation type="submission" date="2018-05" db="EMBL/GenBank/DDBJ databases">
        <title>Genomic Encyclopedia of Type Strains, Phase III (KMG-III): the genomes of soil and plant-associated and newly described type strains.</title>
        <authorList>
            <person name="Whitman W."/>
        </authorList>
    </citation>
    <scope>NUCLEOTIDE SEQUENCE [LARGE SCALE GENOMIC DNA]</scope>
    <source>
        <strain evidence="2 3">CECT 5696</strain>
    </source>
</reference>
<evidence type="ECO:0000259" key="1">
    <source>
        <dbReference type="Pfam" id="PF01636"/>
    </source>
</evidence>
<sequence>MNQSTTNAIPFQKLCSLLSLGELQGNPQPLSGGFMHRMYGIETGKDKFAVKVLNPLIMQRPTAKDNFIRSERIACKAANSVPAAAAIQHNGESVHEIEEYQMQAFEWVEGILLHPKDISIEHCTVIGSILADIHHTDFSSLNIAYPAAHNEQQQMNWSDYLTQGETNQCVWVEPLRSMIDKLYEWDDQAHRAAVKLAAHMVISHNDLDPKNVLWDGLNPTLIDWECAGYVNPMQDLIETSLYWATDANSLAVQERFLAFIHAYKAKAATLETDWRTVLMSGFAGKLGWLAYSLRRSLGIESVDAAEQKLGTEQALATLQALDLYAQQIEEIEMWLRENN</sequence>